<feature type="transmembrane region" description="Helical" evidence="6">
    <location>
        <begin position="6"/>
        <end position="30"/>
    </location>
</feature>
<gene>
    <name evidence="7" type="ORF">JYB88_05185</name>
</gene>
<reference evidence="7 8" key="1">
    <citation type="submission" date="2021-03" db="EMBL/GenBank/DDBJ databases">
        <title>Novel species identification of genus Shewanella.</title>
        <authorList>
            <person name="Liu G."/>
            <person name="Zhang Q."/>
        </authorList>
    </citation>
    <scope>NUCLEOTIDE SEQUENCE [LARGE SCALE GENOMIC DNA]</scope>
    <source>
        <strain evidence="7 8">FJAT-53726</strain>
    </source>
</reference>
<dbReference type="PANTHER" id="PTHR30086:SF5">
    <property type="entry name" value="HOMOGENTISATE EXPORT PROTEIN"/>
    <property type="match status" value="1"/>
</dbReference>
<name>A0A974XMD3_9GAMM</name>
<evidence type="ECO:0000256" key="1">
    <source>
        <dbReference type="ARBA" id="ARBA00004651"/>
    </source>
</evidence>
<dbReference type="Pfam" id="PF01810">
    <property type="entry name" value="LysE"/>
    <property type="match status" value="1"/>
</dbReference>
<evidence type="ECO:0000313" key="7">
    <source>
        <dbReference type="EMBL" id="QSX31039.1"/>
    </source>
</evidence>
<evidence type="ECO:0000256" key="4">
    <source>
        <dbReference type="ARBA" id="ARBA00022989"/>
    </source>
</evidence>
<dbReference type="AlphaFoldDB" id="A0A974XMD3"/>
<feature type="transmembrane region" description="Helical" evidence="6">
    <location>
        <begin position="112"/>
        <end position="133"/>
    </location>
</feature>
<keyword evidence="3 6" id="KW-0812">Transmembrane</keyword>
<dbReference type="RefSeq" id="WP_207325712.1">
    <property type="nucleotide sequence ID" value="NZ_CP071504.1"/>
</dbReference>
<feature type="transmembrane region" description="Helical" evidence="6">
    <location>
        <begin position="145"/>
        <end position="165"/>
    </location>
</feature>
<feature type="transmembrane region" description="Helical" evidence="6">
    <location>
        <begin position="72"/>
        <end position="91"/>
    </location>
</feature>
<evidence type="ECO:0000256" key="2">
    <source>
        <dbReference type="ARBA" id="ARBA00022475"/>
    </source>
</evidence>
<evidence type="ECO:0000256" key="3">
    <source>
        <dbReference type="ARBA" id="ARBA00022692"/>
    </source>
</evidence>
<evidence type="ECO:0000313" key="8">
    <source>
        <dbReference type="Proteomes" id="UP000663281"/>
    </source>
</evidence>
<feature type="transmembrane region" description="Helical" evidence="6">
    <location>
        <begin position="42"/>
        <end position="66"/>
    </location>
</feature>
<accession>A0A974XMD3</accession>
<keyword evidence="2" id="KW-1003">Cell membrane</keyword>
<dbReference type="InterPro" id="IPR001123">
    <property type="entry name" value="LeuE-type"/>
</dbReference>
<dbReference type="EMBL" id="CP071504">
    <property type="protein sequence ID" value="QSX31039.1"/>
    <property type="molecule type" value="Genomic_DNA"/>
</dbReference>
<dbReference type="GO" id="GO:0042970">
    <property type="term" value="F:homoserine transmembrane transporter activity"/>
    <property type="evidence" value="ECO:0007669"/>
    <property type="project" value="TreeGrafter"/>
</dbReference>
<evidence type="ECO:0000256" key="5">
    <source>
        <dbReference type="ARBA" id="ARBA00023136"/>
    </source>
</evidence>
<protein>
    <submittedName>
        <fullName evidence="7">LysE family translocator</fullName>
    </submittedName>
</protein>
<proteinExistence type="predicted"/>
<feature type="transmembrane region" description="Helical" evidence="6">
    <location>
        <begin position="185"/>
        <end position="203"/>
    </location>
</feature>
<keyword evidence="5 6" id="KW-0472">Membrane</keyword>
<keyword evidence="8" id="KW-1185">Reference proteome</keyword>
<dbReference type="GO" id="GO:0005886">
    <property type="term" value="C:plasma membrane"/>
    <property type="evidence" value="ECO:0007669"/>
    <property type="project" value="UniProtKB-SubCell"/>
</dbReference>
<dbReference type="PANTHER" id="PTHR30086">
    <property type="entry name" value="ARGININE EXPORTER PROTEIN ARGO"/>
    <property type="match status" value="1"/>
</dbReference>
<dbReference type="Proteomes" id="UP000663281">
    <property type="component" value="Chromosome"/>
</dbReference>
<dbReference type="KEGG" id="scyp:JYB88_05185"/>
<keyword evidence="4 6" id="KW-1133">Transmembrane helix</keyword>
<organism evidence="7 8">
    <name type="scientific">Shewanella cyperi</name>
    <dbReference type="NCBI Taxonomy" id="2814292"/>
    <lineage>
        <taxon>Bacteria</taxon>
        <taxon>Pseudomonadati</taxon>
        <taxon>Pseudomonadota</taxon>
        <taxon>Gammaproteobacteria</taxon>
        <taxon>Alteromonadales</taxon>
        <taxon>Shewanellaceae</taxon>
        <taxon>Shewanella</taxon>
    </lineage>
</organism>
<sequence>MLIDSTIFLVFAPTFLLISLMPGISMMFALSFGASVGMRRALWVILGQTLGFSLVSAVCLLGYSLLARSNPLVLTMFHLTGALYLIYAGINGLWQSFRLERPRCGLGSRRGLLARGLLVSLANPKAWIFLLALLPPFAEKLGGGLINQLSLLLVVVTIEFASLLLYAYGGNRAYEALSKAGRAQWLGRLSSLLLLTLGLWFLLG</sequence>
<evidence type="ECO:0000256" key="6">
    <source>
        <dbReference type="SAM" id="Phobius"/>
    </source>
</evidence>
<comment type="subcellular location">
    <subcellularLocation>
        <location evidence="1">Cell membrane</location>
        <topology evidence="1">Multi-pass membrane protein</topology>
    </subcellularLocation>
</comment>